<comment type="caution">
    <text evidence="2">The sequence shown here is derived from an EMBL/GenBank/DDBJ whole genome shotgun (WGS) entry which is preliminary data.</text>
</comment>
<evidence type="ECO:0000256" key="1">
    <source>
        <dbReference type="SAM" id="MobiDB-lite"/>
    </source>
</evidence>
<feature type="compositionally biased region" description="Low complexity" evidence="1">
    <location>
        <begin position="89"/>
        <end position="100"/>
    </location>
</feature>
<dbReference type="Proteomes" id="UP000053237">
    <property type="component" value="Unassembled WGS sequence"/>
</dbReference>
<keyword evidence="3" id="KW-1185">Reference proteome</keyword>
<dbReference type="InParanoid" id="A0A024GPC6"/>
<feature type="region of interest" description="Disordered" evidence="1">
    <location>
        <begin position="60"/>
        <end position="101"/>
    </location>
</feature>
<protein>
    <recommendedName>
        <fullName evidence="4">Arf-GAP domain-containing protein</fullName>
    </recommendedName>
</protein>
<sequence length="541" mass="59005">MSKFTDVEVRNLINYGGNEAARKYWRATFDVSYRAPGLTEGERLRNLLRQTYIDRKWLEVSPGEREDSPRSSSGCFSSSNKDRNALKKQSQSTQRQESTSVDFGDFSSFNIDKKDQKPVTAAQVDDFADFAKFDAPALNSNDIGGDVFDQFASFDANASKTTSMPHKADSEFMPFAVTASSRCEDVLVGSSTQSSSDFFKFELDPAACNRISTDTMVGVNDQRNLSANAFFTPVPIDNGGDFGMAEFGSFHEQNANKSEIVNAEFAPFSGAFDTKPSNAMTKENTPLDVFAEFAPSSTKSHASELAYNDSGHSASDIFASSLLSQDDTRHPSQKAAEATAHSDPFSAFDTLGAVGVELSGPGIMDNTRHNGVLTGNDKLTDRNTNLDSKEQNLFCFDTISNALPESHSVYDAPPIRQSQTQCYPQHPNRVLCDQPYPLPVQPQQFTGGMANAQSYPMVPCSPFQMFQPSAQFQASPALQPTNPGHPYLHGSVALPPHAPVFQVPQHSQVSQRRSSEKAADPFASLGIDNLGFSDTKGGIPW</sequence>
<organism evidence="2 3">
    <name type="scientific">Albugo candida</name>
    <dbReference type="NCBI Taxonomy" id="65357"/>
    <lineage>
        <taxon>Eukaryota</taxon>
        <taxon>Sar</taxon>
        <taxon>Stramenopiles</taxon>
        <taxon>Oomycota</taxon>
        <taxon>Peronosporomycetes</taxon>
        <taxon>Albuginales</taxon>
        <taxon>Albuginaceae</taxon>
        <taxon>Albugo</taxon>
    </lineage>
</organism>
<feature type="compositionally biased region" description="Basic and acidic residues" evidence="1">
    <location>
        <begin position="60"/>
        <end position="69"/>
    </location>
</feature>
<evidence type="ECO:0000313" key="2">
    <source>
        <dbReference type="EMBL" id="CCI48742.1"/>
    </source>
</evidence>
<dbReference type="STRING" id="65357.A0A024GPC6"/>
<reference evidence="2 3" key="1">
    <citation type="submission" date="2012-05" db="EMBL/GenBank/DDBJ databases">
        <title>Recombination and specialization in a pathogen metapopulation.</title>
        <authorList>
            <person name="Gardiner A."/>
            <person name="Kemen E."/>
            <person name="Schultz-Larsen T."/>
            <person name="MacLean D."/>
            <person name="Van Oosterhout C."/>
            <person name="Jones J.D.G."/>
        </authorList>
    </citation>
    <scope>NUCLEOTIDE SEQUENCE [LARGE SCALE GENOMIC DNA]</scope>
    <source>
        <strain evidence="2 3">Ac Nc2</strain>
    </source>
</reference>
<accession>A0A024GPC6</accession>
<proteinExistence type="predicted"/>
<evidence type="ECO:0008006" key="4">
    <source>
        <dbReference type="Google" id="ProtNLM"/>
    </source>
</evidence>
<name>A0A024GPC6_9STRA</name>
<dbReference type="OrthoDB" id="6036at2759"/>
<gene>
    <name evidence="2" type="ORF">BN9_099410</name>
</gene>
<evidence type="ECO:0000313" key="3">
    <source>
        <dbReference type="Proteomes" id="UP000053237"/>
    </source>
</evidence>
<dbReference type="EMBL" id="CAIX01000245">
    <property type="protein sequence ID" value="CCI48742.1"/>
    <property type="molecule type" value="Genomic_DNA"/>
</dbReference>
<dbReference type="AlphaFoldDB" id="A0A024GPC6"/>
<feature type="compositionally biased region" description="Low complexity" evidence="1">
    <location>
        <begin position="70"/>
        <end position="79"/>
    </location>
</feature>